<reference evidence="1 2" key="1">
    <citation type="journal article" date="2021" name="Nat. Commun.">
        <title>Incipient diploidization of the medicinal plant Perilla within 10,000 years.</title>
        <authorList>
            <person name="Zhang Y."/>
            <person name="Shen Q."/>
            <person name="Leng L."/>
            <person name="Zhang D."/>
            <person name="Chen S."/>
            <person name="Shi Y."/>
            <person name="Ning Z."/>
            <person name="Chen S."/>
        </authorList>
    </citation>
    <scope>NUCLEOTIDE SEQUENCE [LARGE SCALE GENOMIC DNA]</scope>
    <source>
        <strain evidence="2">cv. PC099</strain>
    </source>
</reference>
<dbReference type="Proteomes" id="UP001190926">
    <property type="component" value="Unassembled WGS sequence"/>
</dbReference>
<comment type="caution">
    <text evidence="1">The sequence shown here is derived from an EMBL/GenBank/DDBJ whole genome shotgun (WGS) entry which is preliminary data.</text>
</comment>
<gene>
    <name evidence="1" type="ORF">C2S53_017588</name>
</gene>
<keyword evidence="2" id="KW-1185">Reference proteome</keyword>
<proteinExistence type="predicted"/>
<evidence type="ECO:0000313" key="1">
    <source>
        <dbReference type="EMBL" id="KAH6825616.1"/>
    </source>
</evidence>
<name>A0AAD4J1X0_PERFH</name>
<protein>
    <submittedName>
        <fullName evidence="1">Uncharacterized protein</fullName>
    </submittedName>
</protein>
<evidence type="ECO:0000313" key="2">
    <source>
        <dbReference type="Proteomes" id="UP001190926"/>
    </source>
</evidence>
<dbReference type="EMBL" id="SDAM02000175">
    <property type="protein sequence ID" value="KAH6825616.1"/>
    <property type="molecule type" value="Genomic_DNA"/>
</dbReference>
<dbReference type="AlphaFoldDB" id="A0AAD4J1X0"/>
<accession>A0AAD4J1X0</accession>
<sequence length="102" mass="11539">MIIAFVHPTLSDEAAEAPVPEAAADFQIKKTDPVFFNKRNGKRNIVLRKRFKRDRMAADARRFSAMLPKGYVPPSGSSPCHNVYPNSVSFFCDFSTHEMHKP</sequence>
<organism evidence="1 2">
    <name type="scientific">Perilla frutescens var. hirtella</name>
    <name type="common">Perilla citriodora</name>
    <name type="synonym">Perilla setoyensis</name>
    <dbReference type="NCBI Taxonomy" id="608512"/>
    <lineage>
        <taxon>Eukaryota</taxon>
        <taxon>Viridiplantae</taxon>
        <taxon>Streptophyta</taxon>
        <taxon>Embryophyta</taxon>
        <taxon>Tracheophyta</taxon>
        <taxon>Spermatophyta</taxon>
        <taxon>Magnoliopsida</taxon>
        <taxon>eudicotyledons</taxon>
        <taxon>Gunneridae</taxon>
        <taxon>Pentapetalae</taxon>
        <taxon>asterids</taxon>
        <taxon>lamiids</taxon>
        <taxon>Lamiales</taxon>
        <taxon>Lamiaceae</taxon>
        <taxon>Nepetoideae</taxon>
        <taxon>Elsholtzieae</taxon>
        <taxon>Perilla</taxon>
    </lineage>
</organism>